<keyword evidence="2" id="KW-0812">Transmembrane</keyword>
<comment type="caution">
    <text evidence="3">The sequence shown here is derived from an EMBL/GenBank/DDBJ whole genome shotgun (WGS) entry which is preliminary data.</text>
</comment>
<reference evidence="3" key="1">
    <citation type="journal article" date="2014" name="Int. J. Syst. Evol. Microbiol.">
        <title>Complete genome sequence of Corynebacterium casei LMG S-19264T (=DSM 44701T), isolated from a smear-ripened cheese.</title>
        <authorList>
            <consortium name="US DOE Joint Genome Institute (JGI-PGF)"/>
            <person name="Walter F."/>
            <person name="Albersmeier A."/>
            <person name="Kalinowski J."/>
            <person name="Ruckert C."/>
        </authorList>
    </citation>
    <scope>NUCLEOTIDE SEQUENCE</scope>
    <source>
        <strain evidence="3">JCM 13583</strain>
    </source>
</reference>
<keyword evidence="2" id="KW-1133">Transmembrane helix</keyword>
<keyword evidence="4" id="KW-1185">Reference proteome</keyword>
<organism evidence="3 4">
    <name type="scientific">Thermogymnomonas acidicola</name>
    <dbReference type="NCBI Taxonomy" id="399579"/>
    <lineage>
        <taxon>Archaea</taxon>
        <taxon>Methanobacteriati</taxon>
        <taxon>Thermoplasmatota</taxon>
        <taxon>Thermoplasmata</taxon>
        <taxon>Thermoplasmatales</taxon>
        <taxon>Thermogymnomonas</taxon>
    </lineage>
</organism>
<feature type="region of interest" description="Disordered" evidence="1">
    <location>
        <begin position="179"/>
        <end position="201"/>
    </location>
</feature>
<protein>
    <submittedName>
        <fullName evidence="3">Uncharacterized protein</fullName>
    </submittedName>
</protein>
<feature type="transmembrane region" description="Helical" evidence="2">
    <location>
        <begin position="139"/>
        <end position="158"/>
    </location>
</feature>
<evidence type="ECO:0000313" key="3">
    <source>
        <dbReference type="EMBL" id="GGM73696.1"/>
    </source>
</evidence>
<gene>
    <name evidence="3" type="ORF">GCM10007108_09550</name>
</gene>
<reference evidence="3" key="2">
    <citation type="submission" date="2022-09" db="EMBL/GenBank/DDBJ databases">
        <authorList>
            <person name="Sun Q."/>
            <person name="Ohkuma M."/>
        </authorList>
    </citation>
    <scope>NUCLEOTIDE SEQUENCE</scope>
    <source>
        <strain evidence="3">JCM 13583</strain>
    </source>
</reference>
<sequence length="201" mass="21419">MTMEDGRKRSPYGLGRSMRSGRQFSGLEAPMVYSQAQGIGLCLLFTALLIWLPVAGPALAGYLSGRKSGTMGRALVSSLVTTAVFEILALSLAPFRTGVLHVAGTYIEGTLLTLSTSGVINASSVLFSIHTAYGLLRSFTIFVPSALIILNTFSLIGGHHSSQIRKERIYLGGRQATTVAGEAPREDTDDSGDSPSWSYLE</sequence>
<dbReference type="RefSeq" id="WP_194446413.1">
    <property type="nucleotide sequence ID" value="NZ_BMNY01000001.1"/>
</dbReference>
<keyword evidence="2" id="KW-0472">Membrane</keyword>
<evidence type="ECO:0000313" key="4">
    <source>
        <dbReference type="Proteomes" id="UP000632195"/>
    </source>
</evidence>
<proteinExistence type="predicted"/>
<dbReference type="AlphaFoldDB" id="A0AA37BRH2"/>
<dbReference type="Proteomes" id="UP000632195">
    <property type="component" value="Unassembled WGS sequence"/>
</dbReference>
<feature type="transmembrane region" description="Helical" evidence="2">
    <location>
        <begin position="76"/>
        <end position="99"/>
    </location>
</feature>
<evidence type="ECO:0000256" key="1">
    <source>
        <dbReference type="SAM" id="MobiDB-lite"/>
    </source>
</evidence>
<evidence type="ECO:0000256" key="2">
    <source>
        <dbReference type="SAM" id="Phobius"/>
    </source>
</evidence>
<accession>A0AA37BRH2</accession>
<dbReference type="EMBL" id="BMNY01000001">
    <property type="protein sequence ID" value="GGM73696.1"/>
    <property type="molecule type" value="Genomic_DNA"/>
</dbReference>
<name>A0AA37BRH2_9ARCH</name>